<dbReference type="Gene3D" id="2.40.50.140">
    <property type="entry name" value="Nucleic acid-binding proteins"/>
    <property type="match status" value="1"/>
</dbReference>
<evidence type="ECO:0000313" key="7">
    <source>
        <dbReference type="Proteomes" id="UP000269793"/>
    </source>
</evidence>
<organism evidence="6 7">
    <name type="scientific">Malassezia restricta (strain ATCC 96810 / NBRC 103918 / CBS 7877)</name>
    <name type="common">Seborrheic dermatitis infection agent</name>
    <dbReference type="NCBI Taxonomy" id="425264"/>
    <lineage>
        <taxon>Eukaryota</taxon>
        <taxon>Fungi</taxon>
        <taxon>Dikarya</taxon>
        <taxon>Basidiomycota</taxon>
        <taxon>Ustilaginomycotina</taxon>
        <taxon>Malasseziomycetes</taxon>
        <taxon>Malasseziales</taxon>
        <taxon>Malasseziaceae</taxon>
        <taxon>Malassezia</taxon>
    </lineage>
</organism>
<protein>
    <recommendedName>
        <fullName evidence="5">RNB domain-containing protein</fullName>
    </recommendedName>
</protein>
<dbReference type="AlphaFoldDB" id="A0A3G2S6F9"/>
<keyword evidence="7" id="KW-1185">Reference proteome</keyword>
<dbReference type="InterPro" id="IPR022966">
    <property type="entry name" value="RNase_II/R_CS"/>
</dbReference>
<feature type="region of interest" description="Disordered" evidence="4">
    <location>
        <begin position="97"/>
        <end position="120"/>
    </location>
</feature>
<dbReference type="FunFam" id="2.40.50.700:FF:000002">
    <property type="entry name" value="Cell wall biogenesis protein"/>
    <property type="match status" value="1"/>
</dbReference>
<evidence type="ECO:0000256" key="4">
    <source>
        <dbReference type="SAM" id="MobiDB-lite"/>
    </source>
</evidence>
<dbReference type="SMART" id="SM00955">
    <property type="entry name" value="RNB"/>
    <property type="match status" value="1"/>
</dbReference>
<keyword evidence="3" id="KW-0175">Coiled coil</keyword>
<dbReference type="InterPro" id="IPR050180">
    <property type="entry name" value="RNR_Ribonuclease"/>
</dbReference>
<evidence type="ECO:0000259" key="5">
    <source>
        <dbReference type="SMART" id="SM00955"/>
    </source>
</evidence>
<dbReference type="InterPro" id="IPR041505">
    <property type="entry name" value="Dis3_CSD2"/>
</dbReference>
<evidence type="ECO:0000256" key="1">
    <source>
        <dbReference type="ARBA" id="ARBA00005785"/>
    </source>
</evidence>
<name>A0A3G2S6F9_MALR7</name>
<dbReference type="GO" id="GO:0006402">
    <property type="term" value="P:mRNA catabolic process"/>
    <property type="evidence" value="ECO:0007669"/>
    <property type="project" value="TreeGrafter"/>
</dbReference>
<dbReference type="GO" id="GO:0000932">
    <property type="term" value="C:P-body"/>
    <property type="evidence" value="ECO:0007669"/>
    <property type="project" value="TreeGrafter"/>
</dbReference>
<dbReference type="Pfam" id="PF17877">
    <property type="entry name" value="Dis3l2_C_term"/>
    <property type="match status" value="1"/>
</dbReference>
<dbReference type="PANTHER" id="PTHR23355:SF9">
    <property type="entry name" value="DIS3-LIKE EXONUCLEASE 2"/>
    <property type="match status" value="1"/>
</dbReference>
<dbReference type="OrthoDB" id="372421at2759"/>
<feature type="region of interest" description="Disordered" evidence="4">
    <location>
        <begin position="293"/>
        <end position="321"/>
    </location>
</feature>
<keyword evidence="6" id="KW-0378">Hydrolase</keyword>
<gene>
    <name evidence="6" type="ORF">DNF11_1949</name>
</gene>
<dbReference type="PROSITE" id="PS01175">
    <property type="entry name" value="RIBONUCLEASE_II"/>
    <property type="match status" value="1"/>
</dbReference>
<feature type="domain" description="RNB" evidence="5">
    <location>
        <begin position="678"/>
        <end position="1004"/>
    </location>
</feature>
<dbReference type="EMBL" id="CP033150">
    <property type="protein sequence ID" value="AYO42899.1"/>
    <property type="molecule type" value="Genomic_DNA"/>
</dbReference>
<evidence type="ECO:0000256" key="2">
    <source>
        <dbReference type="RuleBase" id="RU003901"/>
    </source>
</evidence>
<evidence type="ECO:0000313" key="6">
    <source>
        <dbReference type="EMBL" id="AYO42899.1"/>
    </source>
</evidence>
<dbReference type="InterPro" id="IPR041093">
    <property type="entry name" value="Dis3l2-like_C"/>
</dbReference>
<feature type="region of interest" description="Disordered" evidence="4">
    <location>
        <begin position="1"/>
        <end position="37"/>
    </location>
</feature>
<dbReference type="InterPro" id="IPR012340">
    <property type="entry name" value="NA-bd_OB-fold"/>
</dbReference>
<feature type="region of interest" description="Disordered" evidence="4">
    <location>
        <begin position="454"/>
        <end position="489"/>
    </location>
</feature>
<feature type="compositionally biased region" description="Basic and acidic residues" evidence="4">
    <location>
        <begin position="22"/>
        <end position="31"/>
    </location>
</feature>
<sequence>MASSSDGAASAPNVQETGADGSYDRMGRIERLPSAQEQLLRTQLQQLGLEADDDAPLLNKDRNADMVAPVHPWPSSNTWGHDALDSFGAALAASARTWPSSAPSPPHPTPFSFHHQSNDLGQNLRFPSSRPNYMSASEEVEQQRQAIQHQIEQLQRQHEQLQLHQQMLQPGMSLSSDLPQTRHPVRNMSMENRYHPTPMSGTWAPIGNESISLRSNFTFPPRSQSESPMPPQQSHAMIPPSAYNDRTPSSLHTGYTRQALQQLTSDLSPKFLMAGGGLINLNTLDLSATWNEYDDKHSNSPPQERAAQRHARSSSASSAALHSPAMDTLLTGLPQAQAQLAALRRSRHHIGPNMHNRSMSHGRSASIGSNASGAPRRALFGSYLPQNSLPLLLLAGKLVVGVLRINKRNRSDAWVTTEVFGQDIFISGSKDRNRALEGDIVAVELLNAKEVWQTKRDKADKKKRKEEFSQGVPASGISTHPAGRRTDKARDDIEVEGAQLKLVEDEEESETSPPPLAGHVVAIVERMPGQIFPGTLALLRPSSAATKEKQQAERGECDSPPIGAAGLSRPKIIWFRPSDKRVPLIAIPSDQAPEDFWDEKKQESFAHCLFFACIKRWPITSLHPFGSLVDRVGPIGSLDAESQALLRSYCHDIVTPFSDMALRNVPTIESWSIPHNEYEARRSFSAFTLNGRGPRQMAFSVDLHGSNSFTIGVHVADITYFLQANSALDREARRRGASVHLVQESFEMLPPDLLKIAALHVNSDALAKSVVFTFQSDRVVDIWIGRSIVHVKHMTSHAELDRVLLGEATSFPVAPDALRAVLDKAQQLRLERLARGGLSLPRTWLEFDLDAKQHPTDVHCCTDAESLSHLLVDEFCVRANTAVAHRLAAALEDNALLERQDVPTERAWNSLARGLQALGLPAESLSSMTLASALNILPASSRSVANALTQRALSDSKLYTPALVDATKFMHYAIGEPVYTQFVSPLQRYSDVCVHRQLDMVLDGTLHAEHQGTDTLSKLAHQCTVKNRAVRAAEMQSAHLYLCQWLKDTSELRPGELEARRALVMSVNASSMDILVPSFTLEKRVHLDCLPVENIHWDPVTYSVTLTWLSGVDSMAWLGEAIDDAQCTKLSSTRKETRDTNAPSPKAISSRQQRITSMTELDVYVLSDMEKSPPIIKVVVLNPCA</sequence>
<proteinExistence type="inferred from homology"/>
<evidence type="ECO:0000256" key="3">
    <source>
        <dbReference type="SAM" id="Coils"/>
    </source>
</evidence>
<feature type="region of interest" description="Disordered" evidence="4">
    <location>
        <begin position="1132"/>
        <end position="1153"/>
    </location>
</feature>
<feature type="compositionally biased region" description="Basic and acidic residues" evidence="4">
    <location>
        <begin position="546"/>
        <end position="557"/>
    </location>
</feature>
<dbReference type="Pfam" id="PF17849">
    <property type="entry name" value="OB_Dis3"/>
    <property type="match status" value="1"/>
</dbReference>
<feature type="compositionally biased region" description="Polar residues" evidence="4">
    <location>
        <begin position="1140"/>
        <end position="1153"/>
    </location>
</feature>
<feature type="compositionally biased region" description="Polar residues" evidence="4">
    <location>
        <begin position="1"/>
        <end position="16"/>
    </location>
</feature>
<dbReference type="STRING" id="425264.A0A3G2S6F9"/>
<reference evidence="6 7" key="1">
    <citation type="submission" date="2018-10" db="EMBL/GenBank/DDBJ databases">
        <title>Complete genome sequence of Malassezia restricta CBS 7877.</title>
        <authorList>
            <person name="Morand S.C."/>
            <person name="Bertignac M."/>
            <person name="Iltis A."/>
            <person name="Kolder I."/>
            <person name="Pirovano W."/>
            <person name="Jourdain R."/>
            <person name="Clavaud C."/>
        </authorList>
    </citation>
    <scope>NUCLEOTIDE SEQUENCE [LARGE SCALE GENOMIC DNA]</scope>
    <source>
        <strain evidence="6 7">CBS 7877</strain>
    </source>
</reference>
<dbReference type="Gene3D" id="2.40.50.700">
    <property type="match status" value="1"/>
</dbReference>
<feature type="region of interest" description="Disordered" evidence="4">
    <location>
        <begin position="220"/>
        <end position="242"/>
    </location>
</feature>
<dbReference type="InterPro" id="IPR001900">
    <property type="entry name" value="RNase_II/R"/>
</dbReference>
<dbReference type="VEuPathDB" id="FungiDB:DNF11_1949"/>
<dbReference type="Pfam" id="PF00773">
    <property type="entry name" value="RNB"/>
    <property type="match status" value="1"/>
</dbReference>
<dbReference type="SUPFAM" id="SSF50249">
    <property type="entry name" value="Nucleic acid-binding proteins"/>
    <property type="match status" value="2"/>
</dbReference>
<dbReference type="Gene3D" id="2.40.50.690">
    <property type="match status" value="1"/>
</dbReference>
<dbReference type="Proteomes" id="UP000269793">
    <property type="component" value="Chromosome III"/>
</dbReference>
<dbReference type="GO" id="GO:0003723">
    <property type="term" value="F:RNA binding"/>
    <property type="evidence" value="ECO:0007669"/>
    <property type="project" value="InterPro"/>
</dbReference>
<dbReference type="GO" id="GO:0000175">
    <property type="term" value="F:3'-5'-RNA exonuclease activity"/>
    <property type="evidence" value="ECO:0007669"/>
    <property type="project" value="TreeGrafter"/>
</dbReference>
<feature type="region of interest" description="Disordered" evidence="4">
    <location>
        <begin position="543"/>
        <end position="564"/>
    </location>
</feature>
<feature type="coiled-coil region" evidence="3">
    <location>
        <begin position="133"/>
        <end position="164"/>
    </location>
</feature>
<comment type="similarity">
    <text evidence="1 2">Belongs to the RNR ribonuclease family.</text>
</comment>
<dbReference type="PANTHER" id="PTHR23355">
    <property type="entry name" value="RIBONUCLEASE"/>
    <property type="match status" value="1"/>
</dbReference>
<feature type="compositionally biased region" description="Basic and acidic residues" evidence="4">
    <location>
        <begin position="454"/>
        <end position="468"/>
    </location>
</feature>
<accession>A0A3G2S6F9</accession>